<gene>
    <name evidence="3" type="ORF">F2Y87_14380</name>
</gene>
<dbReference type="Pfam" id="PF20251">
    <property type="entry name" value="Big_14"/>
    <property type="match status" value="1"/>
</dbReference>
<dbReference type="AlphaFoldDB" id="A0A6L3K026"/>
<protein>
    <recommendedName>
        <fullName evidence="2">Bacterial Ig-like domain-containing protein</fullName>
    </recommendedName>
</protein>
<dbReference type="Proteomes" id="UP000482653">
    <property type="component" value="Unassembled WGS sequence"/>
</dbReference>
<dbReference type="RefSeq" id="WP_007748962.1">
    <property type="nucleotide sequence ID" value="NZ_VVYX01000015.1"/>
</dbReference>
<evidence type="ECO:0000259" key="2">
    <source>
        <dbReference type="Pfam" id="PF20251"/>
    </source>
</evidence>
<dbReference type="EMBL" id="VVYX01000015">
    <property type="protein sequence ID" value="KAA5418334.1"/>
    <property type="molecule type" value="Genomic_DNA"/>
</dbReference>
<proteinExistence type="predicted"/>
<sequence>MGTLGCINDMLQRDKENRELRKRNRERLTDTYHRLLDTGKETDLSLMTMEKMEDIRRKTLEKEELDKAAHFKAMLYLALGMALIFLLIWLLVGCSSKPSGNNQSAVRGDSTSITQGVQTVSVHTQDTICHLPVATQSVKDSVFTEQELQKIQNELRERYARSEIKGTRLDGNIQAWSVIGNHLVVQLCLNSPEARAVFREKIMDSPAIRFEGGTEPTPNNQRYTSDTLGIHLYPEFSAYPYTARTATFVLFNQSEHEIECGDSYHITYEDQRGVWRTLPIHTIFNCIAYVIQSGEQFLFKADLNPNVLPNPPGRYRFFYEVELSDKKQKIMLMTEFRLADIKEAVRDSSDVISVEYVNYPR</sequence>
<keyword evidence="1" id="KW-0812">Transmembrane</keyword>
<accession>A0A6L3K026</accession>
<reference evidence="3 4" key="1">
    <citation type="journal article" date="2019" name="Nat. Med.">
        <title>A library of human gut bacterial isolates paired with longitudinal multiomics data enables mechanistic microbiome research.</title>
        <authorList>
            <person name="Poyet M."/>
            <person name="Groussin M."/>
            <person name="Gibbons S.M."/>
            <person name="Avila-Pacheco J."/>
            <person name="Jiang X."/>
            <person name="Kearney S.M."/>
            <person name="Perrotta A.R."/>
            <person name="Berdy B."/>
            <person name="Zhao S."/>
            <person name="Lieberman T.D."/>
            <person name="Swanson P.K."/>
            <person name="Smith M."/>
            <person name="Roesemann S."/>
            <person name="Alexander J.E."/>
            <person name="Rich S.A."/>
            <person name="Livny J."/>
            <person name="Vlamakis H."/>
            <person name="Clish C."/>
            <person name="Bullock K."/>
            <person name="Deik A."/>
            <person name="Scott J."/>
            <person name="Pierce K.A."/>
            <person name="Xavier R.J."/>
            <person name="Alm E.J."/>
        </authorList>
    </citation>
    <scope>NUCLEOTIDE SEQUENCE [LARGE SCALE GENOMIC DNA]</scope>
    <source>
        <strain evidence="3 4">BIOML-A8</strain>
    </source>
</reference>
<feature type="domain" description="Bacterial Ig-like" evidence="2">
    <location>
        <begin position="238"/>
        <end position="324"/>
    </location>
</feature>
<feature type="transmembrane region" description="Helical" evidence="1">
    <location>
        <begin position="73"/>
        <end position="92"/>
    </location>
</feature>
<organism evidence="3 4">
    <name type="scientific">Bacteroides cellulosilyticus</name>
    <dbReference type="NCBI Taxonomy" id="246787"/>
    <lineage>
        <taxon>Bacteria</taxon>
        <taxon>Pseudomonadati</taxon>
        <taxon>Bacteroidota</taxon>
        <taxon>Bacteroidia</taxon>
        <taxon>Bacteroidales</taxon>
        <taxon>Bacteroidaceae</taxon>
        <taxon>Bacteroides</taxon>
    </lineage>
</organism>
<dbReference type="GeneID" id="95972164"/>
<evidence type="ECO:0000256" key="1">
    <source>
        <dbReference type="SAM" id="Phobius"/>
    </source>
</evidence>
<dbReference type="InterPro" id="IPR046878">
    <property type="entry name" value="Big_14"/>
</dbReference>
<keyword evidence="1" id="KW-1133">Transmembrane helix</keyword>
<keyword evidence="1" id="KW-0472">Membrane</keyword>
<evidence type="ECO:0000313" key="3">
    <source>
        <dbReference type="EMBL" id="KAA5418334.1"/>
    </source>
</evidence>
<name>A0A6L3K026_9BACE</name>
<evidence type="ECO:0000313" key="4">
    <source>
        <dbReference type="Proteomes" id="UP000482653"/>
    </source>
</evidence>
<comment type="caution">
    <text evidence="3">The sequence shown here is derived from an EMBL/GenBank/DDBJ whole genome shotgun (WGS) entry which is preliminary data.</text>
</comment>